<comment type="pathway">
    <text evidence="2 8">Purine metabolism; IMP biosynthesis via de novo pathway; 5-formamido-1-(5-phospho-D-ribosyl)imidazole-4-carboxamide from 5-amino-1-(5-phospho-D-ribosyl)imidazole-4-carboxamide (10-formyl THF route): step 1/1.</text>
</comment>
<evidence type="ECO:0000256" key="4">
    <source>
        <dbReference type="ARBA" id="ARBA00022679"/>
    </source>
</evidence>
<dbReference type="SUPFAM" id="SSF52335">
    <property type="entry name" value="Methylglyoxal synthase-like"/>
    <property type="match status" value="1"/>
</dbReference>
<accession>A0A0W0VRE3</accession>
<dbReference type="SUPFAM" id="SSF53927">
    <property type="entry name" value="Cytidine deaminase-like"/>
    <property type="match status" value="1"/>
</dbReference>
<sequence>MRAAFISVGNKHGLIEVANALVQYGIKLLGSKGTADFLAAHGFSILSTEDYIQMPPMLEGRVKTLHPGIFGGILADRNNPKHMNELRQWNVYPIDFVIVDLYPFSSNQDIEHIDIGGVALIRAAAKNHAYCTAISDRNDYVKLIDELQEQKGETRLLFRQKMAASAFDKSSRYDAEIKAWCSQEEMRPLPLQKTVPLSYGENPHQQADFYNLAGEAPNFTLLQGRPLTYNNLLDLDAGIRLISEFDETAAAVIKHANPCGVALGISSMEAVAGAFHADEKSAFGGIVALNRTLDEETAVFLKPYFIEMVAAPDYTREAFAILSQKPKCRVVRFIKDQPTFELRTALNGFLLQTTDKKELVLHEMAIPTLKQPDEQLYADLQFAFKVVRHMKSNAIVIAKNGVTKAMGVGQANRVDAVTQALYRAGTLDLQNAVLASDGFFPFADSIRLIAKTPIKTIIQPGGSRMDRAVIEACNDAQISMVMTGVRAFRH</sequence>
<dbReference type="GO" id="GO:0003937">
    <property type="term" value="F:IMP cyclohydrolase activity"/>
    <property type="evidence" value="ECO:0007669"/>
    <property type="project" value="UniProtKB-UniRule"/>
</dbReference>
<dbReference type="FunFam" id="3.40.50.1380:FF:000001">
    <property type="entry name" value="Bifunctional purine biosynthesis protein PurH"/>
    <property type="match status" value="1"/>
</dbReference>
<dbReference type="EC" id="2.1.2.3" evidence="8"/>
<dbReference type="GO" id="GO:0005829">
    <property type="term" value="C:cytosol"/>
    <property type="evidence" value="ECO:0007669"/>
    <property type="project" value="TreeGrafter"/>
</dbReference>
<dbReference type="InterPro" id="IPR002695">
    <property type="entry name" value="PurH-like"/>
</dbReference>
<dbReference type="AlphaFoldDB" id="A0A0W0VRE3"/>
<feature type="domain" description="MGS-like" evidence="9">
    <location>
        <begin position="1"/>
        <end position="135"/>
    </location>
</feature>
<dbReference type="OrthoDB" id="9802065at2"/>
<evidence type="ECO:0000256" key="3">
    <source>
        <dbReference type="ARBA" id="ARBA00007667"/>
    </source>
</evidence>
<dbReference type="InterPro" id="IPR016193">
    <property type="entry name" value="Cytidine_deaminase-like"/>
</dbReference>
<proteinExistence type="inferred from homology"/>
<keyword evidence="7 8" id="KW-0511">Multifunctional enzyme</keyword>
<name>A0A0W0VRE3_9GAMM</name>
<keyword evidence="5 8" id="KW-0658">Purine biosynthesis</keyword>
<dbReference type="Pfam" id="PF01808">
    <property type="entry name" value="AICARFT_IMPCHas"/>
    <property type="match status" value="1"/>
</dbReference>
<comment type="catalytic activity">
    <reaction evidence="8">
        <text>(6R)-10-formyltetrahydrofolate + 5-amino-1-(5-phospho-beta-D-ribosyl)imidazole-4-carboxamide = 5-formamido-1-(5-phospho-D-ribosyl)imidazole-4-carboxamide + (6S)-5,6,7,8-tetrahydrofolate</text>
        <dbReference type="Rhea" id="RHEA:22192"/>
        <dbReference type="ChEBI" id="CHEBI:57453"/>
        <dbReference type="ChEBI" id="CHEBI:58467"/>
        <dbReference type="ChEBI" id="CHEBI:58475"/>
        <dbReference type="ChEBI" id="CHEBI:195366"/>
        <dbReference type="EC" id="2.1.2.3"/>
    </reaction>
</comment>
<gene>
    <name evidence="8 10" type="primary">purH</name>
    <name evidence="10" type="ORF">Llon_0444</name>
</gene>
<dbReference type="EC" id="3.5.4.10" evidence="8"/>
<dbReference type="EMBL" id="LNYK01000007">
    <property type="protein sequence ID" value="KTD22570.1"/>
    <property type="molecule type" value="Genomic_DNA"/>
</dbReference>
<evidence type="ECO:0000256" key="2">
    <source>
        <dbReference type="ARBA" id="ARBA00004954"/>
    </source>
</evidence>
<comment type="domain">
    <text evidence="8">The IMP cyclohydrolase activity resides in the N-terminal region.</text>
</comment>
<dbReference type="PANTHER" id="PTHR11692:SF0">
    <property type="entry name" value="BIFUNCTIONAL PURINE BIOSYNTHESIS PROTEIN ATIC"/>
    <property type="match status" value="1"/>
</dbReference>
<dbReference type="PATRIC" id="fig|45068.5.peg.476"/>
<evidence type="ECO:0000256" key="1">
    <source>
        <dbReference type="ARBA" id="ARBA00004844"/>
    </source>
</evidence>
<dbReference type="Proteomes" id="UP000054997">
    <property type="component" value="Unassembled WGS sequence"/>
</dbReference>
<reference evidence="10 11" key="1">
    <citation type="submission" date="2015-11" db="EMBL/GenBank/DDBJ databases">
        <title>Genomic analysis of 38 Legionella species identifies large and diverse effector repertoires.</title>
        <authorList>
            <person name="Burstein D."/>
            <person name="Amaro F."/>
            <person name="Zusman T."/>
            <person name="Lifshitz Z."/>
            <person name="Cohen O."/>
            <person name="Gilbert J.A."/>
            <person name="Pupko T."/>
            <person name="Shuman H.A."/>
            <person name="Segal G."/>
        </authorList>
    </citation>
    <scope>NUCLEOTIDE SEQUENCE [LARGE SCALE GENOMIC DNA]</scope>
    <source>
        <strain evidence="10 11">ATCC 49505</strain>
    </source>
</reference>
<dbReference type="SMART" id="SM00798">
    <property type="entry name" value="AICARFT_IMPCHas"/>
    <property type="match status" value="1"/>
</dbReference>
<dbReference type="InterPro" id="IPR011607">
    <property type="entry name" value="MGS-like_dom"/>
</dbReference>
<dbReference type="CDD" id="cd01421">
    <property type="entry name" value="IMPCH"/>
    <property type="match status" value="1"/>
</dbReference>
<keyword evidence="11" id="KW-1185">Reference proteome</keyword>
<dbReference type="STRING" id="45068.Llon_0444"/>
<dbReference type="PIRSF" id="PIRSF000414">
    <property type="entry name" value="AICARFT_IMPCHas"/>
    <property type="match status" value="1"/>
</dbReference>
<evidence type="ECO:0000313" key="11">
    <source>
        <dbReference type="Proteomes" id="UP000054997"/>
    </source>
</evidence>
<dbReference type="SMART" id="SM00851">
    <property type="entry name" value="MGS"/>
    <property type="match status" value="1"/>
</dbReference>
<dbReference type="NCBIfam" id="NF002049">
    <property type="entry name" value="PRK00881.1"/>
    <property type="match status" value="1"/>
</dbReference>
<evidence type="ECO:0000259" key="9">
    <source>
        <dbReference type="PROSITE" id="PS51855"/>
    </source>
</evidence>
<evidence type="ECO:0000256" key="8">
    <source>
        <dbReference type="HAMAP-Rule" id="MF_00139"/>
    </source>
</evidence>
<evidence type="ECO:0000313" key="10">
    <source>
        <dbReference type="EMBL" id="KTD22570.1"/>
    </source>
</evidence>
<comment type="similarity">
    <text evidence="3 8">Belongs to the PurH family.</text>
</comment>
<dbReference type="RefSeq" id="WP_058528461.1">
    <property type="nucleotide sequence ID" value="NZ_CAAAHZ010000001.1"/>
</dbReference>
<dbReference type="PROSITE" id="PS51855">
    <property type="entry name" value="MGS"/>
    <property type="match status" value="1"/>
</dbReference>
<dbReference type="HAMAP" id="MF_00139">
    <property type="entry name" value="PurH"/>
    <property type="match status" value="1"/>
</dbReference>
<dbReference type="Gene3D" id="3.40.140.20">
    <property type="match status" value="2"/>
</dbReference>
<dbReference type="PANTHER" id="PTHR11692">
    <property type="entry name" value="BIFUNCTIONAL PURINE BIOSYNTHESIS PROTEIN PURH"/>
    <property type="match status" value="1"/>
</dbReference>
<dbReference type="Gene3D" id="3.40.50.1380">
    <property type="entry name" value="Methylglyoxal synthase-like domain"/>
    <property type="match status" value="1"/>
</dbReference>
<dbReference type="GO" id="GO:0004643">
    <property type="term" value="F:phosphoribosylaminoimidazolecarboxamide formyltransferase activity"/>
    <property type="evidence" value="ECO:0007669"/>
    <property type="project" value="UniProtKB-UniRule"/>
</dbReference>
<dbReference type="InterPro" id="IPR024051">
    <property type="entry name" value="AICAR_Tfase_dup_dom_sf"/>
</dbReference>
<comment type="caution">
    <text evidence="10">The sequence shown here is derived from an EMBL/GenBank/DDBJ whole genome shotgun (WGS) entry which is preliminary data.</text>
</comment>
<dbReference type="InterPro" id="IPR036914">
    <property type="entry name" value="MGS-like_dom_sf"/>
</dbReference>
<evidence type="ECO:0000256" key="5">
    <source>
        <dbReference type="ARBA" id="ARBA00022755"/>
    </source>
</evidence>
<dbReference type="GO" id="GO:0006189">
    <property type="term" value="P:'de novo' IMP biosynthetic process"/>
    <property type="evidence" value="ECO:0007669"/>
    <property type="project" value="UniProtKB-UniRule"/>
</dbReference>
<keyword evidence="4 8" id="KW-0808">Transferase</keyword>
<organism evidence="10 11">
    <name type="scientific">Legionella londiniensis</name>
    <dbReference type="NCBI Taxonomy" id="45068"/>
    <lineage>
        <taxon>Bacteria</taxon>
        <taxon>Pseudomonadati</taxon>
        <taxon>Pseudomonadota</taxon>
        <taxon>Gammaproteobacteria</taxon>
        <taxon>Legionellales</taxon>
        <taxon>Legionellaceae</taxon>
        <taxon>Legionella</taxon>
    </lineage>
</organism>
<dbReference type="Pfam" id="PF02142">
    <property type="entry name" value="MGS"/>
    <property type="match status" value="1"/>
</dbReference>
<dbReference type="UniPathway" id="UPA00074">
    <property type="reaction ID" value="UER00133"/>
</dbReference>
<protein>
    <recommendedName>
        <fullName evidence="8">Bifunctional purine biosynthesis protein PurH</fullName>
    </recommendedName>
    <domain>
        <recommendedName>
            <fullName evidence="8">Phosphoribosylaminoimidazolecarboxamide formyltransferase</fullName>
            <ecNumber evidence="8">2.1.2.3</ecNumber>
        </recommendedName>
        <alternativeName>
            <fullName evidence="8">AICAR transformylase</fullName>
        </alternativeName>
    </domain>
    <domain>
        <recommendedName>
            <fullName evidence="8">IMP cyclohydrolase</fullName>
            <ecNumber evidence="8">3.5.4.10</ecNumber>
        </recommendedName>
        <alternativeName>
            <fullName evidence="8">ATIC</fullName>
        </alternativeName>
        <alternativeName>
            <fullName evidence="8">IMP synthase</fullName>
        </alternativeName>
        <alternativeName>
            <fullName evidence="8">Inosinicase</fullName>
        </alternativeName>
    </domain>
</protein>
<comment type="catalytic activity">
    <reaction evidence="8">
        <text>IMP + H2O = 5-formamido-1-(5-phospho-D-ribosyl)imidazole-4-carboxamide</text>
        <dbReference type="Rhea" id="RHEA:18445"/>
        <dbReference type="ChEBI" id="CHEBI:15377"/>
        <dbReference type="ChEBI" id="CHEBI:58053"/>
        <dbReference type="ChEBI" id="CHEBI:58467"/>
        <dbReference type="EC" id="3.5.4.10"/>
    </reaction>
</comment>
<keyword evidence="6 8" id="KW-0378">Hydrolase</keyword>
<evidence type="ECO:0000256" key="7">
    <source>
        <dbReference type="ARBA" id="ARBA00023268"/>
    </source>
</evidence>
<comment type="pathway">
    <text evidence="1 8">Purine metabolism; IMP biosynthesis via de novo pathway; IMP from 5-formamido-1-(5-phospho-D-ribosyl)imidazole-4-carboxamide: step 1/1.</text>
</comment>
<evidence type="ECO:0000256" key="6">
    <source>
        <dbReference type="ARBA" id="ARBA00022801"/>
    </source>
</evidence>